<feature type="domain" description="S1 motif" evidence="4">
    <location>
        <begin position="113"/>
        <end position="189"/>
    </location>
</feature>
<accession>A0A233S494</accession>
<dbReference type="InterPro" id="IPR012340">
    <property type="entry name" value="NA-bd_OB-fold"/>
</dbReference>
<proteinExistence type="inferred from homology"/>
<evidence type="ECO:0000256" key="1">
    <source>
        <dbReference type="ARBA" id="ARBA00006767"/>
    </source>
</evidence>
<name>A0A233S494_STRDA</name>
<dbReference type="GO" id="GO:0003735">
    <property type="term" value="F:structural constituent of ribosome"/>
    <property type="evidence" value="ECO:0007669"/>
    <property type="project" value="TreeGrafter"/>
</dbReference>
<reference evidence="5 6" key="1">
    <citation type="submission" date="2016-07" db="EMBL/GenBank/DDBJ databases">
        <title>Draft genome of Streptomyces diastatochromogenes.</title>
        <authorList>
            <person name="Podduturi R."/>
            <person name="Lukassen M.B."/>
            <person name="Clausen N."/>
            <person name="Nielsen J.L."/>
            <person name="Jorgensen N.O."/>
        </authorList>
    </citation>
    <scope>NUCLEOTIDE SEQUENCE [LARGE SCALE GENOMIC DNA]</scope>
    <source>
        <strain evidence="5 6">DSM 40608</strain>
    </source>
</reference>
<dbReference type="Pfam" id="PF00575">
    <property type="entry name" value="S1"/>
    <property type="match status" value="2"/>
</dbReference>
<dbReference type="CDD" id="cd00164">
    <property type="entry name" value="S1_like"/>
    <property type="match status" value="1"/>
</dbReference>
<evidence type="ECO:0000256" key="3">
    <source>
        <dbReference type="ARBA" id="ARBA00023274"/>
    </source>
</evidence>
<feature type="domain" description="S1 motif" evidence="4">
    <location>
        <begin position="22"/>
        <end position="96"/>
    </location>
</feature>
<sequence length="202" mass="21648">MTEPAPDPLELLRERLAAFPDGEVRTGTVAGFGEGGDVLVQVDGDHPQAPTGCIPRHLLSWAAFEDPGEVVSVGQRITAEVFGVDERSGRVTLSAKACEDEALYRYLRSHQRGDVVTGTVAAVHNFGVFVRLDGEPAHPACPGTGFIRVPDLTWSRIDHPEEAVRPGQRVTGEVVIIDTYQGEVVVSLKALQEDPRDSAGSG</sequence>
<protein>
    <recommendedName>
        <fullName evidence="4">S1 motif domain-containing protein</fullName>
    </recommendedName>
</protein>
<dbReference type="PANTHER" id="PTHR10724:SF7">
    <property type="entry name" value="SMALL RIBOSOMAL SUBUNIT PROTEIN BS1C"/>
    <property type="match status" value="1"/>
</dbReference>
<evidence type="ECO:0000256" key="2">
    <source>
        <dbReference type="ARBA" id="ARBA00022980"/>
    </source>
</evidence>
<dbReference type="InterPro" id="IPR003029">
    <property type="entry name" value="S1_domain"/>
</dbReference>
<organism evidence="5 6">
    <name type="scientific">Streptomyces diastatochromogenes</name>
    <dbReference type="NCBI Taxonomy" id="42236"/>
    <lineage>
        <taxon>Bacteria</taxon>
        <taxon>Bacillati</taxon>
        <taxon>Actinomycetota</taxon>
        <taxon>Actinomycetes</taxon>
        <taxon>Kitasatosporales</taxon>
        <taxon>Streptomycetaceae</taxon>
        <taxon>Streptomyces</taxon>
    </lineage>
</organism>
<keyword evidence="6" id="KW-1185">Reference proteome</keyword>
<dbReference type="GO" id="GO:0006412">
    <property type="term" value="P:translation"/>
    <property type="evidence" value="ECO:0007669"/>
    <property type="project" value="TreeGrafter"/>
</dbReference>
<dbReference type="GO" id="GO:0022627">
    <property type="term" value="C:cytosolic small ribosomal subunit"/>
    <property type="evidence" value="ECO:0007669"/>
    <property type="project" value="TreeGrafter"/>
</dbReference>
<comment type="similarity">
    <text evidence="1">Belongs to the bacterial ribosomal protein bS1 family.</text>
</comment>
<dbReference type="AlphaFoldDB" id="A0A233S494"/>
<dbReference type="Gene3D" id="2.40.50.140">
    <property type="entry name" value="Nucleic acid-binding proteins"/>
    <property type="match status" value="2"/>
</dbReference>
<dbReference type="RefSeq" id="WP_094220746.1">
    <property type="nucleotide sequence ID" value="NZ_MCGQ01000035.1"/>
</dbReference>
<dbReference type="SMART" id="SM00316">
    <property type="entry name" value="S1"/>
    <property type="match status" value="2"/>
</dbReference>
<evidence type="ECO:0000313" key="5">
    <source>
        <dbReference type="EMBL" id="OXY90477.1"/>
    </source>
</evidence>
<gene>
    <name evidence="5" type="ORF">BEK98_34090</name>
</gene>
<dbReference type="PANTHER" id="PTHR10724">
    <property type="entry name" value="30S RIBOSOMAL PROTEIN S1"/>
    <property type="match status" value="1"/>
</dbReference>
<dbReference type="SUPFAM" id="SSF50249">
    <property type="entry name" value="Nucleic acid-binding proteins"/>
    <property type="match status" value="2"/>
</dbReference>
<dbReference type="Proteomes" id="UP000215483">
    <property type="component" value="Unassembled WGS sequence"/>
</dbReference>
<evidence type="ECO:0000259" key="4">
    <source>
        <dbReference type="PROSITE" id="PS50126"/>
    </source>
</evidence>
<dbReference type="GO" id="GO:0003729">
    <property type="term" value="F:mRNA binding"/>
    <property type="evidence" value="ECO:0007669"/>
    <property type="project" value="TreeGrafter"/>
</dbReference>
<comment type="caution">
    <text evidence="5">The sequence shown here is derived from an EMBL/GenBank/DDBJ whole genome shotgun (WGS) entry which is preliminary data.</text>
</comment>
<keyword evidence="3" id="KW-0687">Ribonucleoprotein</keyword>
<dbReference type="OrthoDB" id="286090at2"/>
<dbReference type="EMBL" id="MCGQ01000035">
    <property type="protein sequence ID" value="OXY90477.1"/>
    <property type="molecule type" value="Genomic_DNA"/>
</dbReference>
<dbReference type="PROSITE" id="PS50126">
    <property type="entry name" value="S1"/>
    <property type="match status" value="2"/>
</dbReference>
<keyword evidence="2" id="KW-0689">Ribosomal protein</keyword>
<evidence type="ECO:0000313" key="6">
    <source>
        <dbReference type="Proteomes" id="UP000215483"/>
    </source>
</evidence>
<dbReference type="InterPro" id="IPR050437">
    <property type="entry name" value="Ribos_protein_bS1-like"/>
</dbReference>